<feature type="compositionally biased region" description="Basic and acidic residues" evidence="1">
    <location>
        <begin position="120"/>
        <end position="129"/>
    </location>
</feature>
<evidence type="ECO:0000313" key="2">
    <source>
        <dbReference type="EMBL" id="GBP35731.1"/>
    </source>
</evidence>
<feature type="region of interest" description="Disordered" evidence="1">
    <location>
        <begin position="518"/>
        <end position="599"/>
    </location>
</feature>
<comment type="caution">
    <text evidence="2">The sequence shown here is derived from an EMBL/GenBank/DDBJ whole genome shotgun (WGS) entry which is preliminary data.</text>
</comment>
<dbReference type="Proteomes" id="UP000299102">
    <property type="component" value="Unassembled WGS sequence"/>
</dbReference>
<name>A0A4C1VAD1_EUMVA</name>
<dbReference type="OrthoDB" id="7372634at2759"/>
<reference evidence="2 3" key="1">
    <citation type="journal article" date="2019" name="Commun. Biol.">
        <title>The bagworm genome reveals a unique fibroin gene that provides high tensile strength.</title>
        <authorList>
            <person name="Kono N."/>
            <person name="Nakamura H."/>
            <person name="Ohtoshi R."/>
            <person name="Tomita M."/>
            <person name="Numata K."/>
            <person name="Arakawa K."/>
        </authorList>
    </citation>
    <scope>NUCLEOTIDE SEQUENCE [LARGE SCALE GENOMIC DNA]</scope>
</reference>
<gene>
    <name evidence="2" type="ORF">EVAR_82665_1</name>
</gene>
<feature type="region of interest" description="Disordered" evidence="1">
    <location>
        <begin position="1445"/>
        <end position="1488"/>
    </location>
</feature>
<feature type="compositionally biased region" description="Low complexity" evidence="1">
    <location>
        <begin position="432"/>
        <end position="444"/>
    </location>
</feature>
<sequence>MDPGDKNALISDHLYDEDSRSAVNSCILDYYKKFGRKRDLEQYFSLSTAQGDVSDPSGLFWRRMKTQYDSDSGEKKSESSTELCRVSITCSIPVQSSDSQNEKLSKPTSNTDSDSPPIISEEKSLNLHQEEDENSDVDSQKSMDNMVNTSVNKLPSPTSSINSQKKLEWDSLADVGYANEGDRKTSSSSLSTLERLALQQQYTNNENVKTEINIGLPTAQSTPLEEVQDNKSKTNRKSLIKSTKYYKKDVDYVQVNVPQESDSARPINVNLTKHISFNVGDKNNVTAQTSNHDEKHDTPKMVSVETVVAPELFDKEIQTSLSGYKDSQTTEISDHPERSKNRKIMHKSLRTPVIIHMNNLRRYTRNRKNKSLSKRPSHKKKLYVFDKHTVSRQEKTGDPISEAESFEYMPGHVYQNQNKDDRYRSKNSAGNKSSLESSSHLTTESSKETNISFTRDLERSIDQLKRLVEKRQKNATFKNKIVKEIIQKLVRSKYKDDDSGADLLTAFSFNSKLFDFGQGDNTTTSTSDQNSTTEKSKERPRKSILRRDKLDRNVSSTIQNHSNLLNVMNKHNPTNSKVSKKVYSDSESEQSSNKYSSEGVKTSSEELYLKFLSAYKKEEEYKRYLKEKEGFLKQKLSSTAKHNKPRLTKNVDSDELNHLLKDLATIDYNNGSGDAFKLPSNIDSITEKDNIINKELNTQKCHSVYTLSSGNSANVSCSHNTQKLDKKIFSTTVPEKGNKEKCTKCKKHKNDKNEENCYDYCCLEHFLKARNVTDCSVQADLPIKPQQKTCSVNTDQQSSEKTSDNYAQPFKTDEFQFSAYKCENDNLMTKDKDCCTLNRNTYINKEIIASKSSQENDIIITTDDYKNARKKNGDHEVFEPQSLVPDEQKTDSKNLMKTNDFCCSSGSVIKPSQCIQTDISIYPKTSNPTLSDILTINETANGRDCGVGIGQSLKTVESMTYNLPYSDADSKFVEICSSKSKVSNLSGFTNEGRWHSKSDFRLMQISELNKKNLDNSKTSKVKHSLHDEQRQMITTEKGNKVVQGINTDILNCCDKETSLHDECSKGIQCCTNEVFTHNLQSNGHSIEQSSQSKPDQNNDGVLSEKIFAKDNEIQFKYDSNNNDECNILHDQSKAVKNFNEEFDIVRRLCSQIPEHIQRLNRYHTYPPSKHVREEKILKPTDTYSKPKHSNTKQSEEISKKLACLKHLNEVDSKENDLGKYSTVQTIKTEEIYTNNHSGKNKFSKSETEEVNEVLNEFIFERCESKKANSDSYKDSKSNSNTSKSSHASSDPTKDPIMAMIKSITRRYSKCELDKPNKKKCFKEIMFILNYLLDTDESTDTDNLRRSTSITTSEHVSKVSNEIKITSPHEKNLVDRGTQFYKQTKSLKRPKKSFEYEDTSDVPTSSDLQESTNESPAYEVLNRIKKECEKYQRRCKSNRNRKIEALSSSSVHCEQSDTHPDTEEEPSYGSQNSKFLTDIGENSENPCQDHATKTVSEYLERNRPDFLAKSLKRQDCLKIIKETRAQERETERLLLEELEIDAPEIAAQLRAFDGRLPINRQRRIGKSQHKTYHDGWQ</sequence>
<feature type="region of interest" description="Disordered" evidence="1">
    <location>
        <begin position="324"/>
        <end position="343"/>
    </location>
</feature>
<feature type="compositionally biased region" description="Basic residues" evidence="1">
    <location>
        <begin position="362"/>
        <end position="382"/>
    </location>
</feature>
<feature type="compositionally biased region" description="Basic and acidic residues" evidence="1">
    <location>
        <begin position="383"/>
        <end position="397"/>
    </location>
</feature>
<feature type="region of interest" description="Disordered" evidence="1">
    <location>
        <begin position="1268"/>
        <end position="1295"/>
    </location>
</feature>
<protein>
    <submittedName>
        <fullName evidence="2">Uncharacterized protein</fullName>
    </submittedName>
</protein>
<dbReference type="EMBL" id="BGZK01000308">
    <property type="protein sequence ID" value="GBP35731.1"/>
    <property type="molecule type" value="Genomic_DNA"/>
</dbReference>
<feature type="compositionally biased region" description="Low complexity" evidence="1">
    <location>
        <begin position="518"/>
        <end position="533"/>
    </location>
</feature>
<feature type="compositionally biased region" description="Low complexity" evidence="1">
    <location>
        <begin position="1277"/>
        <end position="1290"/>
    </location>
</feature>
<feature type="compositionally biased region" description="Low complexity" evidence="1">
    <location>
        <begin position="589"/>
        <end position="598"/>
    </location>
</feature>
<accession>A0A4C1VAD1</accession>
<feature type="compositionally biased region" description="Polar residues" evidence="1">
    <location>
        <begin position="1400"/>
        <end position="1414"/>
    </location>
</feature>
<feature type="region of interest" description="Disordered" evidence="1">
    <location>
        <begin position="361"/>
        <end position="450"/>
    </location>
</feature>
<evidence type="ECO:0000256" key="1">
    <source>
        <dbReference type="SAM" id="MobiDB-lite"/>
    </source>
</evidence>
<feature type="region of interest" description="Disordered" evidence="1">
    <location>
        <begin position="1390"/>
        <end position="1417"/>
    </location>
</feature>
<feature type="compositionally biased region" description="Polar residues" evidence="1">
    <location>
        <begin position="553"/>
        <end position="577"/>
    </location>
</feature>
<organism evidence="2 3">
    <name type="scientific">Eumeta variegata</name>
    <name type="common">Bagworm moth</name>
    <name type="synonym">Eumeta japonica</name>
    <dbReference type="NCBI Taxonomy" id="151549"/>
    <lineage>
        <taxon>Eukaryota</taxon>
        <taxon>Metazoa</taxon>
        <taxon>Ecdysozoa</taxon>
        <taxon>Arthropoda</taxon>
        <taxon>Hexapoda</taxon>
        <taxon>Insecta</taxon>
        <taxon>Pterygota</taxon>
        <taxon>Neoptera</taxon>
        <taxon>Endopterygota</taxon>
        <taxon>Lepidoptera</taxon>
        <taxon>Glossata</taxon>
        <taxon>Ditrysia</taxon>
        <taxon>Tineoidea</taxon>
        <taxon>Psychidae</taxon>
        <taxon>Oiketicinae</taxon>
        <taxon>Eumeta</taxon>
    </lineage>
</organism>
<keyword evidence="3" id="KW-1185">Reference proteome</keyword>
<evidence type="ECO:0000313" key="3">
    <source>
        <dbReference type="Proteomes" id="UP000299102"/>
    </source>
</evidence>
<feature type="region of interest" description="Disordered" evidence="1">
    <location>
        <begin position="95"/>
        <end position="142"/>
    </location>
</feature>
<proteinExistence type="predicted"/>
<feature type="compositionally biased region" description="Polar residues" evidence="1">
    <location>
        <begin position="1467"/>
        <end position="1485"/>
    </location>
</feature>